<keyword evidence="1" id="KW-0472">Membrane</keyword>
<dbReference type="KEGG" id="pco:PHACADRAFT_256697"/>
<dbReference type="InterPro" id="IPR007720">
    <property type="entry name" value="PigQ/GPI1"/>
</dbReference>
<dbReference type="PANTHER" id="PTHR21329">
    <property type="entry name" value="PHOSPHATIDYLINOSITOL N-ACETYLGLUCOSAMINYLTRANSFERASE SUBUNIT Q-RELATED"/>
    <property type="match status" value="1"/>
</dbReference>
<dbReference type="HOGENOM" id="CLU_007914_0_1_1"/>
<dbReference type="EMBL" id="JH930472">
    <property type="protein sequence ID" value="EKM55808.1"/>
    <property type="molecule type" value="Genomic_DNA"/>
</dbReference>
<dbReference type="GO" id="GO:0005783">
    <property type="term" value="C:endoplasmic reticulum"/>
    <property type="evidence" value="ECO:0007669"/>
    <property type="project" value="TreeGrafter"/>
</dbReference>
<dbReference type="AlphaFoldDB" id="K5VW98"/>
<keyword evidence="1" id="KW-0812">Transmembrane</keyword>
<dbReference type="STRING" id="650164.K5VW98"/>
<evidence type="ECO:0000313" key="3">
    <source>
        <dbReference type="Proteomes" id="UP000008370"/>
    </source>
</evidence>
<organism evidence="2 3">
    <name type="scientific">Phanerochaete carnosa (strain HHB-10118-sp)</name>
    <name type="common">White-rot fungus</name>
    <name type="synonym">Peniophora carnosa</name>
    <dbReference type="NCBI Taxonomy" id="650164"/>
    <lineage>
        <taxon>Eukaryota</taxon>
        <taxon>Fungi</taxon>
        <taxon>Dikarya</taxon>
        <taxon>Basidiomycota</taxon>
        <taxon>Agaricomycotina</taxon>
        <taxon>Agaricomycetes</taxon>
        <taxon>Polyporales</taxon>
        <taxon>Phanerochaetaceae</taxon>
        <taxon>Phanerochaete</taxon>
    </lineage>
</organism>
<name>K5VW98_PHACS</name>
<proteinExistence type="predicted"/>
<keyword evidence="3" id="KW-1185">Reference proteome</keyword>
<sequence>MQADHARDLLELLIAQSEVAAPNELFGALPVILGRCTVAKRHSKLSFFDAAYNAHRLVFYTRPDLRRMQIYTLHAQLQLFKLSASLSPRQGSPCKTCPGALFCLDPTHLSIPSTLIQRPETIHQLNYGQLLTRSPRCANGPRHILLPSAHLRRFWELASMVVSTCGKYQPPCILSVVWHCSVLLSQVSTRFLQVISLPADYPQLTPVITTALISQYVMFYNCIWLILNDIIIGWALGTIICEHATSIASVLEERIRTLLIGDLQWALLWLNNWPAGLKLNGELSQFYCHLLLAAVTGWNRLLQTLLLPYLPQLIYFAGAVGSCGITLTVSICSDLLVLTTAHVHLCYHISRFVYQQQLNIVSSLWNLSRGKRYNVLRHRVDSWSYDLDQLLFGTILFTLTAFISPTTFTYYALFATLQLVTSLILALLNAVLVLVNQFPLFALLLRIKDPQRLPGGIVLTLGEDGSSLRIEVRLHLFVHHF</sequence>
<feature type="transmembrane region" description="Helical" evidence="1">
    <location>
        <begin position="313"/>
        <end position="338"/>
    </location>
</feature>
<dbReference type="GO" id="GO:0016020">
    <property type="term" value="C:membrane"/>
    <property type="evidence" value="ECO:0007669"/>
    <property type="project" value="InterPro"/>
</dbReference>
<accession>K5VW98</accession>
<evidence type="ECO:0000256" key="1">
    <source>
        <dbReference type="SAM" id="Phobius"/>
    </source>
</evidence>
<dbReference type="GO" id="GO:0006506">
    <property type="term" value="P:GPI anchor biosynthetic process"/>
    <property type="evidence" value="ECO:0007669"/>
    <property type="project" value="InterPro"/>
</dbReference>
<evidence type="ECO:0008006" key="4">
    <source>
        <dbReference type="Google" id="ProtNLM"/>
    </source>
</evidence>
<protein>
    <recommendedName>
        <fullName evidence="4">Gpi1-domain-containing protein</fullName>
    </recommendedName>
</protein>
<keyword evidence="1" id="KW-1133">Transmembrane helix</keyword>
<evidence type="ECO:0000313" key="2">
    <source>
        <dbReference type="EMBL" id="EKM55808.1"/>
    </source>
</evidence>
<gene>
    <name evidence="2" type="ORF">PHACADRAFT_256697</name>
</gene>
<dbReference type="GeneID" id="18916643"/>
<dbReference type="Proteomes" id="UP000008370">
    <property type="component" value="Unassembled WGS sequence"/>
</dbReference>
<dbReference type="Pfam" id="PF05024">
    <property type="entry name" value="Gpi1"/>
    <property type="match status" value="1"/>
</dbReference>
<reference evidence="2 3" key="1">
    <citation type="journal article" date="2012" name="BMC Genomics">
        <title>Comparative genomics of the white-rot fungi, Phanerochaete carnosa and P. chrysosporium, to elucidate the genetic basis of the distinct wood types they colonize.</title>
        <authorList>
            <person name="Suzuki H."/>
            <person name="MacDonald J."/>
            <person name="Syed K."/>
            <person name="Salamov A."/>
            <person name="Hori C."/>
            <person name="Aerts A."/>
            <person name="Henrissat B."/>
            <person name="Wiebenga A."/>
            <person name="vanKuyk P.A."/>
            <person name="Barry K."/>
            <person name="Lindquist E."/>
            <person name="LaButti K."/>
            <person name="Lapidus A."/>
            <person name="Lucas S."/>
            <person name="Coutinho P."/>
            <person name="Gong Y."/>
            <person name="Samejima M."/>
            <person name="Mahadevan R."/>
            <person name="Abou-Zaid M."/>
            <person name="de Vries R.P."/>
            <person name="Igarashi K."/>
            <person name="Yadav J.S."/>
            <person name="Grigoriev I.V."/>
            <person name="Master E.R."/>
        </authorList>
    </citation>
    <scope>NUCLEOTIDE SEQUENCE [LARGE SCALE GENOMIC DNA]</scope>
    <source>
        <strain evidence="2 3">HHB-10118-sp</strain>
    </source>
</reference>
<feature type="transmembrane region" description="Helical" evidence="1">
    <location>
        <begin position="390"/>
        <end position="413"/>
    </location>
</feature>
<feature type="transmembrane region" description="Helical" evidence="1">
    <location>
        <begin position="419"/>
        <end position="445"/>
    </location>
</feature>
<dbReference type="RefSeq" id="XP_007396124.1">
    <property type="nucleotide sequence ID" value="XM_007396062.1"/>
</dbReference>
<dbReference type="PANTHER" id="PTHR21329:SF3">
    <property type="entry name" value="PHOSPHATIDYLINOSITOL N-ACETYLGLUCOSAMINYLTRANSFERASE SUBUNIT Q"/>
    <property type="match status" value="1"/>
</dbReference>
<dbReference type="InParanoid" id="K5VW98"/>
<dbReference type="OrthoDB" id="70250at2759"/>